<organism evidence="2 3">
    <name type="scientific">Nocardia wallacei</name>
    <dbReference type="NCBI Taxonomy" id="480035"/>
    <lineage>
        <taxon>Bacteria</taxon>
        <taxon>Bacillati</taxon>
        <taxon>Actinomycetota</taxon>
        <taxon>Actinomycetes</taxon>
        <taxon>Mycobacteriales</taxon>
        <taxon>Nocardiaceae</taxon>
        <taxon>Nocardia</taxon>
    </lineage>
</organism>
<dbReference type="EMBL" id="AP023396">
    <property type="protein sequence ID" value="BCK52999.1"/>
    <property type="molecule type" value="Genomic_DNA"/>
</dbReference>
<keyword evidence="1" id="KW-0732">Signal</keyword>
<dbReference type="KEGG" id="nwl:NWFMUON74_07710"/>
<feature type="chain" id="PRO_5028869328" description="Lipoprotein" evidence="1">
    <location>
        <begin position="32"/>
        <end position="121"/>
    </location>
</feature>
<evidence type="ECO:0000256" key="1">
    <source>
        <dbReference type="SAM" id="SignalP"/>
    </source>
</evidence>
<dbReference type="RefSeq" id="WP_232110824.1">
    <property type="nucleotide sequence ID" value="NZ_AP023396.1"/>
</dbReference>
<reference evidence="2 3" key="1">
    <citation type="submission" date="2020-08" db="EMBL/GenBank/DDBJ databases">
        <title>Genome Sequencing of Nocardia wallacei strain FMUON74 and assembly.</title>
        <authorList>
            <person name="Toyokawa M."/>
            <person name="Uesaka K."/>
        </authorList>
    </citation>
    <scope>NUCLEOTIDE SEQUENCE [LARGE SCALE GENOMIC DNA]</scope>
    <source>
        <strain evidence="2 3">FMUON74</strain>
    </source>
</reference>
<sequence>MSRTVAATRITVAAASVLGCVAVFGAGTANAAPEDCTVTRDLVGATAACHDVDAPAGREYSLVVECFGLAPVPFAFPLVTVGPYRGSWSGSFSPSGGGSASCLGPMSIGTVTNAYVRIYRD</sequence>
<accession>A0A7G1KGA2</accession>
<dbReference type="Proteomes" id="UP000516173">
    <property type="component" value="Chromosome"/>
</dbReference>
<keyword evidence="3" id="KW-1185">Reference proteome</keyword>
<dbReference type="PROSITE" id="PS51257">
    <property type="entry name" value="PROKAR_LIPOPROTEIN"/>
    <property type="match status" value="1"/>
</dbReference>
<protein>
    <recommendedName>
        <fullName evidence="4">Lipoprotein</fullName>
    </recommendedName>
</protein>
<dbReference type="AlphaFoldDB" id="A0A7G1KGA2"/>
<evidence type="ECO:0000313" key="2">
    <source>
        <dbReference type="EMBL" id="BCK52999.1"/>
    </source>
</evidence>
<name>A0A7G1KGA2_9NOCA</name>
<gene>
    <name evidence="2" type="ORF">NWFMUON74_07710</name>
</gene>
<evidence type="ECO:0008006" key="4">
    <source>
        <dbReference type="Google" id="ProtNLM"/>
    </source>
</evidence>
<proteinExistence type="predicted"/>
<feature type="signal peptide" evidence="1">
    <location>
        <begin position="1"/>
        <end position="31"/>
    </location>
</feature>
<evidence type="ECO:0000313" key="3">
    <source>
        <dbReference type="Proteomes" id="UP000516173"/>
    </source>
</evidence>
<dbReference type="GeneID" id="80345391"/>